<name>M7Z220_TRIUA</name>
<dbReference type="Gene3D" id="1.10.420.10">
    <property type="entry name" value="Peroxidase, domain 2"/>
    <property type="match status" value="1"/>
</dbReference>
<dbReference type="PROSITE" id="PS00435">
    <property type="entry name" value="PEROXIDASE_1"/>
    <property type="match status" value="1"/>
</dbReference>
<feature type="signal peptide" evidence="21">
    <location>
        <begin position="1"/>
        <end position="27"/>
    </location>
</feature>
<dbReference type="eggNOG" id="ENOG502QPX7">
    <property type="taxonomic scope" value="Eukaryota"/>
</dbReference>
<keyword evidence="6 17" id="KW-0479">Metal-binding</keyword>
<feature type="binding site" evidence="17">
    <location>
        <position position="97"/>
    </location>
    <ligand>
        <name>Ca(2+)</name>
        <dbReference type="ChEBI" id="CHEBI:29108"/>
        <label>1</label>
    </ligand>
</feature>
<evidence type="ECO:0000256" key="18">
    <source>
        <dbReference type="PIRSR" id="PIRSR600823-4"/>
    </source>
</evidence>
<feature type="binding site" evidence="17">
    <location>
        <position position="79"/>
    </location>
    <ligand>
        <name>Ca(2+)</name>
        <dbReference type="ChEBI" id="CHEBI:29108"/>
        <label>1</label>
    </ligand>
</feature>
<feature type="disulfide bond" evidence="19">
    <location>
        <begin position="44"/>
        <end position="124"/>
    </location>
</feature>
<dbReference type="Gene3D" id="1.10.520.10">
    <property type="match status" value="1"/>
</dbReference>
<dbReference type="STRING" id="4572.M7Z220"/>
<dbReference type="GO" id="GO:0006979">
    <property type="term" value="P:response to oxidative stress"/>
    <property type="evidence" value="ECO:0007669"/>
    <property type="project" value="InterPro"/>
</dbReference>
<dbReference type="GO" id="GO:0020037">
    <property type="term" value="F:heme binding"/>
    <property type="evidence" value="ECO:0007669"/>
    <property type="project" value="InterPro"/>
</dbReference>
<keyword evidence="10 19" id="KW-1015">Disulfide bond</keyword>
<keyword evidence="8" id="KW-0560">Oxidoreductase</keyword>
<dbReference type="EMBL" id="KD149427">
    <property type="protein sequence ID" value="EMS57163.1"/>
    <property type="molecule type" value="Genomic_DNA"/>
</dbReference>
<dbReference type="InterPro" id="IPR000823">
    <property type="entry name" value="Peroxidase_pln"/>
</dbReference>
<dbReference type="PANTHER" id="PTHR31235">
    <property type="entry name" value="PEROXIDASE 25-RELATED"/>
    <property type="match status" value="1"/>
</dbReference>
<feature type="binding site" evidence="17">
    <location>
        <position position="262"/>
    </location>
    <ligand>
        <name>Ca(2+)</name>
        <dbReference type="ChEBI" id="CHEBI:29108"/>
        <label>2</label>
    </ligand>
</feature>
<feature type="binding site" evidence="17">
    <location>
        <position position="267"/>
    </location>
    <ligand>
        <name>Ca(2+)</name>
        <dbReference type="ChEBI" id="CHEBI:29108"/>
        <label>2</label>
    </ligand>
</feature>
<keyword evidence="4 23" id="KW-0575">Peroxidase</keyword>
<evidence type="ECO:0000256" key="1">
    <source>
        <dbReference type="ARBA" id="ARBA00000189"/>
    </source>
</evidence>
<evidence type="ECO:0000256" key="11">
    <source>
        <dbReference type="ARBA" id="ARBA00023180"/>
    </source>
</evidence>
<dbReference type="GO" id="GO:0140825">
    <property type="term" value="F:lactoperoxidase activity"/>
    <property type="evidence" value="ECO:0007669"/>
    <property type="project" value="UniProtKB-EC"/>
</dbReference>
<dbReference type="InterPro" id="IPR010255">
    <property type="entry name" value="Haem_peroxidase_sf"/>
</dbReference>
<feature type="binding site" evidence="17">
    <location>
        <position position="81"/>
    </location>
    <ligand>
        <name>Ca(2+)</name>
        <dbReference type="ChEBI" id="CHEBI:29108"/>
        <label>1</label>
    </ligand>
</feature>
<feature type="domain" description="Plant heme peroxidase family profile" evidence="22">
    <location>
        <begin position="34"/>
        <end position="348"/>
    </location>
</feature>
<dbReference type="InterPro" id="IPR019794">
    <property type="entry name" value="Peroxidases_AS"/>
</dbReference>
<feature type="disulfide bond" evidence="19">
    <location>
        <begin position="210"/>
        <end position="243"/>
    </location>
</feature>
<dbReference type="FunFam" id="1.10.520.10:FF:000001">
    <property type="entry name" value="Peroxidase"/>
    <property type="match status" value="1"/>
</dbReference>
<evidence type="ECO:0000256" key="13">
    <source>
        <dbReference type="ARBA" id="ARBA00023324"/>
    </source>
</evidence>
<evidence type="ECO:0000256" key="6">
    <source>
        <dbReference type="ARBA" id="ARBA00022723"/>
    </source>
</evidence>
<dbReference type="CDD" id="cd00693">
    <property type="entry name" value="secretory_peroxidase"/>
    <property type="match status" value="1"/>
</dbReference>
<proteinExistence type="inferred from homology"/>
<evidence type="ECO:0000256" key="15">
    <source>
        <dbReference type="PIRSR" id="PIRSR600823-1"/>
    </source>
</evidence>
<feature type="site" description="Transition state stabilizer" evidence="18">
    <location>
        <position position="71"/>
    </location>
</feature>
<dbReference type="FunFam" id="1.10.420.10:FF:000006">
    <property type="entry name" value="Peroxidase"/>
    <property type="match status" value="1"/>
</dbReference>
<comment type="cofactor">
    <cofactor evidence="17">
        <name>Ca(2+)</name>
        <dbReference type="ChEBI" id="CHEBI:29108"/>
    </cofactor>
    <text evidence="17">Binds 2 calcium ions per subunit.</text>
</comment>
<feature type="binding site" evidence="16">
    <location>
        <position position="173"/>
    </location>
    <ligand>
        <name>substrate</name>
    </ligand>
</feature>
<comment type="cofactor">
    <cofactor evidence="17">
        <name>heme b</name>
        <dbReference type="ChEBI" id="CHEBI:60344"/>
    </cofactor>
    <text evidence="17">Binds 1 heme b (iron(II)-protoporphyrin IX) group per subunit.</text>
</comment>
<evidence type="ECO:0000256" key="21">
    <source>
        <dbReference type="SAM" id="SignalP"/>
    </source>
</evidence>
<sequence>MRFPTLVFAWAAAVLLAVAAFSAVADASPPPSKFLKVGFYEHTCPQAEYIVRDAVRRALARNPGLAGGIIRMHFHDCFVRGCDGSLLINSTPGNSAEKDSQANNPSMRGFEVIDEAKAALEASCPRTVSCADVLAFAARDGANLAGGINYRVPSGRRDGRVSIADEVLNNNVPFPTDEVAELVASFKRKGLSADDMVTLSGAHTIGRSHCSSFTQRIHNFSGEVGRTDPSIDRFYAAELKHQCPPSTDNPSDPTTVPLDPVTPGEFDNQYFKNVLARKVPLTSDQTLLTSPRTAGIVAFHAAVGTAGQGKVAAAMGKMGNAAPPEGTRAYDAAAWRLLRSRQDMNFANVATRERAQELAPFPWLLTDEDHRKHRRREHRLRLAEMDEQAMAMWIHRFPKDTNEEQFFAQRRARRAKRREERADYREGKRMRKAVAKYNQALGDASSWNSDDERFLDAYAPAGGGGHHGDRGRGGRVVGELSTKPNM</sequence>
<keyword evidence="11" id="KW-0325">Glycoprotein</keyword>
<feature type="region of interest" description="Disordered" evidence="20">
    <location>
        <begin position="458"/>
        <end position="486"/>
    </location>
</feature>
<feature type="binding site" evidence="17">
    <location>
        <position position="85"/>
    </location>
    <ligand>
        <name>Ca(2+)</name>
        <dbReference type="ChEBI" id="CHEBI:29108"/>
        <label>1</label>
    </ligand>
</feature>
<evidence type="ECO:0000256" key="20">
    <source>
        <dbReference type="SAM" id="MobiDB-lite"/>
    </source>
</evidence>
<dbReference type="InterPro" id="IPR019793">
    <property type="entry name" value="Peroxidases_heam-ligand_BS"/>
</dbReference>
<keyword evidence="21" id="KW-0732">Signal</keyword>
<keyword evidence="5" id="KW-0349">Heme</keyword>
<dbReference type="EC" id="1.11.1.7" evidence="3"/>
<dbReference type="Pfam" id="PF00141">
    <property type="entry name" value="peroxidase"/>
    <property type="match status" value="1"/>
</dbReference>
<dbReference type="GO" id="GO:0042744">
    <property type="term" value="P:hydrogen peroxide catabolic process"/>
    <property type="evidence" value="ECO:0007669"/>
    <property type="project" value="UniProtKB-KW"/>
</dbReference>
<dbReference type="InterPro" id="IPR002016">
    <property type="entry name" value="Haem_peroxidase"/>
</dbReference>
<evidence type="ECO:0000256" key="12">
    <source>
        <dbReference type="ARBA" id="ARBA00023283"/>
    </source>
</evidence>
<dbReference type="PROSITE" id="PS00436">
    <property type="entry name" value="PEROXIDASE_2"/>
    <property type="match status" value="1"/>
</dbReference>
<dbReference type="InterPro" id="IPR033905">
    <property type="entry name" value="Secretory_peroxidase"/>
</dbReference>
<evidence type="ECO:0000256" key="14">
    <source>
        <dbReference type="ARBA" id="ARBA00072322"/>
    </source>
</evidence>
<comment type="catalytic activity">
    <reaction evidence="1">
        <text>2 a phenolic donor + H2O2 = 2 a phenolic radical donor + 2 H2O</text>
        <dbReference type="Rhea" id="RHEA:56136"/>
        <dbReference type="ChEBI" id="CHEBI:15377"/>
        <dbReference type="ChEBI" id="CHEBI:16240"/>
        <dbReference type="ChEBI" id="CHEBI:139520"/>
        <dbReference type="ChEBI" id="CHEBI:139521"/>
        <dbReference type="EC" id="1.11.1.7"/>
    </reaction>
</comment>
<feature type="chain" id="PRO_5010971365" description="Peroxidase 1" evidence="21">
    <location>
        <begin position="28"/>
        <end position="486"/>
    </location>
</feature>
<accession>M7Z220</accession>
<evidence type="ECO:0000259" key="22">
    <source>
        <dbReference type="PROSITE" id="PS50873"/>
    </source>
</evidence>
<feature type="binding site" description="axial binding residue" evidence="17">
    <location>
        <position position="203"/>
    </location>
    <ligand>
        <name>heme b</name>
        <dbReference type="ChEBI" id="CHEBI:60344"/>
    </ligand>
    <ligandPart>
        <name>Fe</name>
        <dbReference type="ChEBI" id="CHEBI:18248"/>
    </ligandPart>
</feature>
<dbReference type="OMA" id="IMAMAHI"/>
<feature type="active site" description="Proton acceptor" evidence="15">
    <location>
        <position position="75"/>
    </location>
</feature>
<evidence type="ECO:0000256" key="17">
    <source>
        <dbReference type="PIRSR" id="PIRSR600823-3"/>
    </source>
</evidence>
<dbReference type="SUPFAM" id="SSF48113">
    <property type="entry name" value="Heme-dependent peroxidases"/>
    <property type="match status" value="1"/>
</dbReference>
<keyword evidence="9 17" id="KW-0408">Iron</keyword>
<evidence type="ECO:0000256" key="9">
    <source>
        <dbReference type="ARBA" id="ARBA00023004"/>
    </source>
</evidence>
<evidence type="ECO:0000256" key="19">
    <source>
        <dbReference type="PIRSR" id="PIRSR600823-5"/>
    </source>
</evidence>
<evidence type="ECO:0000256" key="8">
    <source>
        <dbReference type="ARBA" id="ARBA00023002"/>
    </source>
</evidence>
<evidence type="ECO:0000256" key="7">
    <source>
        <dbReference type="ARBA" id="ARBA00022837"/>
    </source>
</evidence>
<evidence type="ECO:0000313" key="23">
    <source>
        <dbReference type="EMBL" id="EMS57163.1"/>
    </source>
</evidence>
<feature type="binding site" evidence="17">
    <location>
        <position position="204"/>
    </location>
    <ligand>
        <name>Ca(2+)</name>
        <dbReference type="ChEBI" id="CHEBI:29108"/>
        <label>2</label>
    </ligand>
</feature>
<dbReference type="PRINTS" id="PR00461">
    <property type="entry name" value="PLPEROXIDASE"/>
</dbReference>
<feature type="binding site" evidence="17">
    <location>
        <position position="259"/>
    </location>
    <ligand>
        <name>Ca(2+)</name>
        <dbReference type="ChEBI" id="CHEBI:29108"/>
        <label>2</label>
    </ligand>
</feature>
<reference evidence="23" key="1">
    <citation type="journal article" date="2013" name="Nature">
        <title>Draft genome of the wheat A-genome progenitor Triticum urartu.</title>
        <authorList>
            <person name="Ling H.Q."/>
            <person name="Zhao S."/>
            <person name="Liu D."/>
            <person name="Wang J."/>
            <person name="Sun H."/>
            <person name="Zhang C."/>
            <person name="Fan H."/>
            <person name="Li D."/>
            <person name="Dong L."/>
            <person name="Tao Y."/>
            <person name="Gao C."/>
            <person name="Wu H."/>
            <person name="Li Y."/>
            <person name="Cui Y."/>
            <person name="Guo X."/>
            <person name="Zheng S."/>
            <person name="Wang B."/>
            <person name="Yu K."/>
            <person name="Liang Q."/>
            <person name="Yang W."/>
            <person name="Lou X."/>
            <person name="Chen J."/>
            <person name="Feng M."/>
            <person name="Jian J."/>
            <person name="Zhang X."/>
            <person name="Luo G."/>
            <person name="Jiang Y."/>
            <person name="Liu J."/>
            <person name="Wang Z."/>
            <person name="Sha Y."/>
            <person name="Zhang B."/>
            <person name="Wu H."/>
            <person name="Tang D."/>
            <person name="Shen Q."/>
            <person name="Xue P."/>
            <person name="Zou S."/>
            <person name="Wang X."/>
            <person name="Liu X."/>
            <person name="Wang F."/>
            <person name="Yang Y."/>
            <person name="An X."/>
            <person name="Dong Z."/>
            <person name="Zhang K."/>
            <person name="Zhang X."/>
            <person name="Luo M.C."/>
            <person name="Dvorak J."/>
            <person name="Tong Y."/>
            <person name="Wang J."/>
            <person name="Yang H."/>
            <person name="Li Z."/>
            <person name="Wang D."/>
            <person name="Zhang A."/>
            <person name="Wang J."/>
        </authorList>
    </citation>
    <scope>NUCLEOTIDE SEQUENCE</scope>
</reference>
<evidence type="ECO:0000256" key="4">
    <source>
        <dbReference type="ARBA" id="ARBA00022559"/>
    </source>
</evidence>
<feature type="compositionally biased region" description="Low complexity" evidence="20">
    <location>
        <begin position="244"/>
        <end position="263"/>
    </location>
</feature>
<gene>
    <name evidence="23" type="ORF">TRIUR3_12530</name>
</gene>
<evidence type="ECO:0000256" key="5">
    <source>
        <dbReference type="ARBA" id="ARBA00022617"/>
    </source>
</evidence>
<comment type="similarity">
    <text evidence="2">Belongs to the peroxidase family. Ascorbate peroxidase subfamily.</text>
</comment>
<feature type="region of interest" description="Disordered" evidence="20">
    <location>
        <begin position="241"/>
        <end position="263"/>
    </location>
</feature>
<dbReference type="GO" id="GO:0046872">
    <property type="term" value="F:metal ion binding"/>
    <property type="evidence" value="ECO:0007669"/>
    <property type="project" value="UniProtKB-KW"/>
</dbReference>
<evidence type="ECO:0000256" key="3">
    <source>
        <dbReference type="ARBA" id="ARBA00012313"/>
    </source>
</evidence>
<dbReference type="AlphaFoldDB" id="M7Z220"/>
<dbReference type="PROSITE" id="PS50873">
    <property type="entry name" value="PEROXIDASE_4"/>
    <property type="match status" value="1"/>
</dbReference>
<keyword evidence="13" id="KW-0376">Hydrogen peroxide</keyword>
<feature type="binding site" evidence="17">
    <location>
        <position position="83"/>
    </location>
    <ligand>
        <name>Ca(2+)</name>
        <dbReference type="ChEBI" id="CHEBI:29108"/>
        <label>1</label>
    </ligand>
</feature>
<evidence type="ECO:0000256" key="2">
    <source>
        <dbReference type="ARBA" id="ARBA00006873"/>
    </source>
</evidence>
<dbReference type="PRINTS" id="PR00458">
    <property type="entry name" value="PEROXIDASE"/>
</dbReference>
<keyword evidence="7 17" id="KW-0106">Calcium</keyword>
<protein>
    <recommendedName>
        <fullName evidence="14">Peroxidase 1</fullName>
        <ecNumber evidence="3">1.11.1.7</ecNumber>
    </recommendedName>
</protein>
<feature type="binding site" evidence="17">
    <location>
        <position position="76"/>
    </location>
    <ligand>
        <name>Ca(2+)</name>
        <dbReference type="ChEBI" id="CHEBI:29108"/>
        <label>1</label>
    </ligand>
</feature>
<keyword evidence="12" id="KW-0873">Pyrrolidone carboxylic acid</keyword>
<evidence type="ECO:0000256" key="16">
    <source>
        <dbReference type="PIRSR" id="PIRSR600823-2"/>
    </source>
</evidence>
<evidence type="ECO:0000256" key="10">
    <source>
        <dbReference type="ARBA" id="ARBA00023157"/>
    </source>
</evidence>
<feature type="disulfide bond" evidence="19">
    <location>
        <begin position="77"/>
        <end position="82"/>
    </location>
</feature>
<organism evidence="23">
    <name type="scientific">Triticum urartu</name>
    <name type="common">Red wild einkorn</name>
    <name type="synonym">Crithodium urartu</name>
    <dbReference type="NCBI Taxonomy" id="4572"/>
    <lineage>
        <taxon>Eukaryota</taxon>
        <taxon>Viridiplantae</taxon>
        <taxon>Streptophyta</taxon>
        <taxon>Embryophyta</taxon>
        <taxon>Tracheophyta</taxon>
        <taxon>Spermatophyta</taxon>
        <taxon>Magnoliopsida</taxon>
        <taxon>Liliopsida</taxon>
        <taxon>Poales</taxon>
        <taxon>Poaceae</taxon>
        <taxon>BOP clade</taxon>
        <taxon>Pooideae</taxon>
        <taxon>Triticodae</taxon>
        <taxon>Triticeae</taxon>
        <taxon>Triticinae</taxon>
        <taxon>Triticum</taxon>
    </lineage>
</organism>